<name>A0ABV1Z794_9HYPH</name>
<dbReference type="InterPro" id="IPR014942">
    <property type="entry name" value="AbiEii"/>
</dbReference>
<dbReference type="GO" id="GO:0016740">
    <property type="term" value="F:transferase activity"/>
    <property type="evidence" value="ECO:0007669"/>
    <property type="project" value="UniProtKB-KW"/>
</dbReference>
<evidence type="ECO:0000256" key="1">
    <source>
        <dbReference type="SAM" id="MobiDB-lite"/>
    </source>
</evidence>
<keyword evidence="3" id="KW-1185">Reference proteome</keyword>
<feature type="compositionally biased region" description="Basic and acidic residues" evidence="1">
    <location>
        <begin position="81"/>
        <end position="90"/>
    </location>
</feature>
<evidence type="ECO:0000313" key="3">
    <source>
        <dbReference type="Proteomes" id="UP001433071"/>
    </source>
</evidence>
<protein>
    <submittedName>
        <fullName evidence="2">Nucleotidyl transferase AbiEii/AbiGii toxin family protein</fullName>
    </submittedName>
</protein>
<dbReference type="EMBL" id="JAMYQB010000032">
    <property type="protein sequence ID" value="MER9407957.1"/>
    <property type="molecule type" value="Genomic_DNA"/>
</dbReference>
<proteinExistence type="predicted"/>
<accession>A0ABV1Z794</accession>
<evidence type="ECO:0000313" key="2">
    <source>
        <dbReference type="EMBL" id="MER9407957.1"/>
    </source>
</evidence>
<sequence length="90" mass="10332">MLFKGGTSLSKAYGAIRRFSEDIDLWFDRAELGYIGDRDPERDGISRTGRQACRGARRRCRNARRREAAARAARSNRRTSRRADEGRMVP</sequence>
<gene>
    <name evidence="2" type="ORF">NKI36_28510</name>
</gene>
<comment type="caution">
    <text evidence="2">The sequence shown here is derived from an EMBL/GenBank/DDBJ whole genome shotgun (WGS) entry which is preliminary data.</text>
</comment>
<feature type="region of interest" description="Disordered" evidence="1">
    <location>
        <begin position="38"/>
        <end position="90"/>
    </location>
</feature>
<dbReference type="Pfam" id="PF08843">
    <property type="entry name" value="AbiEii"/>
    <property type="match status" value="1"/>
</dbReference>
<dbReference type="RefSeq" id="WP_352561936.1">
    <property type="nucleotide sequence ID" value="NZ_JAMYQB010000032.1"/>
</dbReference>
<feature type="compositionally biased region" description="Basic residues" evidence="1">
    <location>
        <begin position="55"/>
        <end position="64"/>
    </location>
</feature>
<organism evidence="2 3">
    <name type="scientific">Mesorhizobium caraganae</name>
    <dbReference type="NCBI Taxonomy" id="483206"/>
    <lineage>
        <taxon>Bacteria</taxon>
        <taxon>Pseudomonadati</taxon>
        <taxon>Pseudomonadota</taxon>
        <taxon>Alphaproteobacteria</taxon>
        <taxon>Hyphomicrobiales</taxon>
        <taxon>Phyllobacteriaceae</taxon>
        <taxon>Mesorhizobium</taxon>
    </lineage>
</organism>
<keyword evidence="2" id="KW-0808">Transferase</keyword>
<dbReference type="Proteomes" id="UP001433071">
    <property type="component" value="Unassembled WGS sequence"/>
</dbReference>
<dbReference type="Gene3D" id="3.10.450.620">
    <property type="entry name" value="JHP933, nucleotidyltransferase-like core domain"/>
    <property type="match status" value="1"/>
</dbReference>
<reference evidence="2 3" key="1">
    <citation type="journal article" date="2024" name="Proc. Natl. Acad. Sci. U.S.A.">
        <title>The evolutionary genomics of adaptation to stress in wild rhizobium bacteria.</title>
        <authorList>
            <person name="Kehlet-Delgado H."/>
            <person name="Montoya A.P."/>
            <person name="Jensen K.T."/>
            <person name="Wendlandt C.E."/>
            <person name="Dexheimer C."/>
            <person name="Roberts M."/>
            <person name="Torres Martinez L."/>
            <person name="Friesen M.L."/>
            <person name="Griffitts J.S."/>
            <person name="Porter S.S."/>
        </authorList>
    </citation>
    <scope>NUCLEOTIDE SEQUENCE [LARGE SCALE GENOMIC DNA]</scope>
    <source>
        <strain evidence="2 3">M0641</strain>
    </source>
</reference>